<keyword evidence="2" id="KW-1133">Transmembrane helix</keyword>
<keyword evidence="4" id="KW-1185">Reference proteome</keyword>
<feature type="transmembrane region" description="Helical" evidence="2">
    <location>
        <begin position="38"/>
        <end position="58"/>
    </location>
</feature>
<comment type="caution">
    <text evidence="3">The sequence shown here is derived from an EMBL/GenBank/DDBJ whole genome shotgun (WGS) entry which is preliminary data.</text>
</comment>
<dbReference type="Proteomes" id="UP001165667">
    <property type="component" value="Unassembled WGS sequence"/>
</dbReference>
<evidence type="ECO:0000256" key="2">
    <source>
        <dbReference type="SAM" id="Phobius"/>
    </source>
</evidence>
<feature type="compositionally biased region" description="Low complexity" evidence="1">
    <location>
        <begin position="136"/>
        <end position="154"/>
    </location>
</feature>
<sequence>MTLPQILIAGHTLISLVAIVVGVFALRDVFRAQASSGSLTTFIVLAIATSATGFILPLHGVSPAVVISILALIILAAVLLSRGRLRGSRWARWIYVGGLVASEYLLIFVGVVQAFTKVAPLKVLAPTQSEPPSRPPRGSSSSPSSWSGSWPSGRSGRRACPSPASTRPTVPASSHFISGYRP</sequence>
<feature type="compositionally biased region" description="Polar residues" evidence="1">
    <location>
        <begin position="163"/>
        <end position="176"/>
    </location>
</feature>
<evidence type="ECO:0000313" key="3">
    <source>
        <dbReference type="EMBL" id="MCW6512791.1"/>
    </source>
</evidence>
<proteinExistence type="predicted"/>
<evidence type="ECO:0000313" key="4">
    <source>
        <dbReference type="Proteomes" id="UP001165667"/>
    </source>
</evidence>
<feature type="transmembrane region" description="Helical" evidence="2">
    <location>
        <begin position="93"/>
        <end position="115"/>
    </location>
</feature>
<accession>A0AA41Z4D7</accession>
<keyword evidence="2" id="KW-0812">Transmembrane</keyword>
<organism evidence="3 4">
    <name type="scientific">Lichenifustis flavocetrariae</name>
    <dbReference type="NCBI Taxonomy" id="2949735"/>
    <lineage>
        <taxon>Bacteria</taxon>
        <taxon>Pseudomonadati</taxon>
        <taxon>Pseudomonadota</taxon>
        <taxon>Alphaproteobacteria</taxon>
        <taxon>Hyphomicrobiales</taxon>
        <taxon>Lichenihabitantaceae</taxon>
        <taxon>Lichenifustis</taxon>
    </lineage>
</organism>
<dbReference type="RefSeq" id="WP_282589166.1">
    <property type="nucleotide sequence ID" value="NZ_JAMOIM010000065.1"/>
</dbReference>
<feature type="region of interest" description="Disordered" evidence="1">
    <location>
        <begin position="126"/>
        <end position="182"/>
    </location>
</feature>
<dbReference type="AlphaFoldDB" id="A0AA41Z4D7"/>
<evidence type="ECO:0000256" key="1">
    <source>
        <dbReference type="SAM" id="MobiDB-lite"/>
    </source>
</evidence>
<reference evidence="3" key="1">
    <citation type="submission" date="2022-05" db="EMBL/GenBank/DDBJ databases">
        <authorList>
            <person name="Pankratov T."/>
        </authorList>
    </citation>
    <scope>NUCLEOTIDE SEQUENCE</scope>
    <source>
        <strain evidence="3">BP6-180914</strain>
    </source>
</reference>
<keyword evidence="2" id="KW-0472">Membrane</keyword>
<gene>
    <name evidence="3" type="ORF">M8523_33385</name>
</gene>
<feature type="transmembrane region" description="Helical" evidence="2">
    <location>
        <begin position="6"/>
        <end position="26"/>
    </location>
</feature>
<protein>
    <submittedName>
        <fullName evidence="3">Uncharacterized protein</fullName>
    </submittedName>
</protein>
<feature type="transmembrane region" description="Helical" evidence="2">
    <location>
        <begin position="64"/>
        <end position="81"/>
    </location>
</feature>
<dbReference type="EMBL" id="JAMOIM010000065">
    <property type="protein sequence ID" value="MCW6512791.1"/>
    <property type="molecule type" value="Genomic_DNA"/>
</dbReference>
<name>A0AA41Z4D7_9HYPH</name>